<dbReference type="PANTHER" id="PTHR45618">
    <property type="entry name" value="MITOCHONDRIAL DICARBOXYLATE CARRIER-RELATED"/>
    <property type="match status" value="1"/>
</dbReference>
<dbReference type="InterPro" id="IPR050391">
    <property type="entry name" value="Mito_Metabolite_Transporter"/>
</dbReference>
<dbReference type="InterPro" id="IPR018108">
    <property type="entry name" value="MCP_transmembrane"/>
</dbReference>
<accession>A0A4Q2DD80</accession>
<dbReference type="InterPro" id="IPR002067">
    <property type="entry name" value="MCP"/>
</dbReference>
<dbReference type="PROSITE" id="PS50920">
    <property type="entry name" value="SOLCAR"/>
    <property type="match status" value="3"/>
</dbReference>
<keyword evidence="5" id="KW-0677">Repeat</keyword>
<sequence>MPEYPFWLGGVAASMAASCTHPLDVTKVRMQTLADSGGSKRPSTLTVIRTSIQRSGAQSLYAGLTAALMRQMSYSLVRLGSYERLKEYISKGKKATTPQLLLAASLAGGLGGIAGNPADVLLVRMTSDSIRPPEKRYNYPNAVAGLVSLVKEEGVKGLTRGVGTNTIRAILMNASQVGSYDYFKTKLLLHPIPVLDVQLKDNLLLHVTASTLAGTFATTVCSPADVLRSRVMASTEGTTFTHILAKSFREEGVSFLFKGWTPAFVRLAPNTVLLFVFYEQLKSGWKKLAQ</sequence>
<evidence type="ECO:0000313" key="12">
    <source>
        <dbReference type="Proteomes" id="UP000290288"/>
    </source>
</evidence>
<evidence type="ECO:0000256" key="5">
    <source>
        <dbReference type="ARBA" id="ARBA00022737"/>
    </source>
</evidence>
<dbReference type="AlphaFoldDB" id="A0A4Q2DD80"/>
<dbReference type="GO" id="GO:0031966">
    <property type="term" value="C:mitochondrial membrane"/>
    <property type="evidence" value="ECO:0007669"/>
    <property type="project" value="UniProtKB-SubCell"/>
</dbReference>
<name>A0A4Q2DD80_9AGAR</name>
<dbReference type="Gene3D" id="1.50.40.10">
    <property type="entry name" value="Mitochondrial carrier domain"/>
    <property type="match status" value="1"/>
</dbReference>
<evidence type="ECO:0000256" key="4">
    <source>
        <dbReference type="ARBA" id="ARBA00022692"/>
    </source>
</evidence>
<evidence type="ECO:0000313" key="11">
    <source>
        <dbReference type="EMBL" id="RXW17409.1"/>
    </source>
</evidence>
<feature type="repeat" description="Solcar" evidence="9">
    <location>
        <begin position="95"/>
        <end position="186"/>
    </location>
</feature>
<keyword evidence="7" id="KW-0496">Mitochondrion</keyword>
<evidence type="ECO:0000256" key="1">
    <source>
        <dbReference type="ARBA" id="ARBA00004225"/>
    </source>
</evidence>
<dbReference type="EMBL" id="SDEE01000342">
    <property type="protein sequence ID" value="RXW17409.1"/>
    <property type="molecule type" value="Genomic_DNA"/>
</dbReference>
<feature type="repeat" description="Solcar" evidence="9">
    <location>
        <begin position="4"/>
        <end position="88"/>
    </location>
</feature>
<protein>
    <recommendedName>
        <fullName evidence="13">Mitochondrial dicarboxylate transporter</fullName>
    </recommendedName>
</protein>
<reference evidence="11 12" key="1">
    <citation type="submission" date="2019-01" db="EMBL/GenBank/DDBJ databases">
        <title>Draft genome sequence of Psathyrella aberdarensis IHI B618.</title>
        <authorList>
            <person name="Buettner E."/>
            <person name="Kellner H."/>
        </authorList>
    </citation>
    <scope>NUCLEOTIDE SEQUENCE [LARGE SCALE GENOMIC DNA]</scope>
    <source>
        <strain evidence="11 12">IHI B618</strain>
    </source>
</reference>
<dbReference type="STRING" id="2316362.A0A4Q2DD80"/>
<evidence type="ECO:0000256" key="9">
    <source>
        <dbReference type="PROSITE-ProRule" id="PRU00282"/>
    </source>
</evidence>
<dbReference type="Proteomes" id="UP000290288">
    <property type="component" value="Unassembled WGS sequence"/>
</dbReference>
<dbReference type="Pfam" id="PF00153">
    <property type="entry name" value="Mito_carr"/>
    <property type="match status" value="3"/>
</dbReference>
<evidence type="ECO:0000256" key="7">
    <source>
        <dbReference type="ARBA" id="ARBA00023128"/>
    </source>
</evidence>
<evidence type="ECO:0000256" key="3">
    <source>
        <dbReference type="ARBA" id="ARBA00022448"/>
    </source>
</evidence>
<evidence type="ECO:0008006" key="13">
    <source>
        <dbReference type="Google" id="ProtNLM"/>
    </source>
</evidence>
<keyword evidence="8 9" id="KW-0472">Membrane</keyword>
<evidence type="ECO:0000256" key="10">
    <source>
        <dbReference type="RuleBase" id="RU000488"/>
    </source>
</evidence>
<evidence type="ECO:0000256" key="6">
    <source>
        <dbReference type="ARBA" id="ARBA00022989"/>
    </source>
</evidence>
<keyword evidence="4 9" id="KW-0812">Transmembrane</keyword>
<keyword evidence="6" id="KW-1133">Transmembrane helix</keyword>
<dbReference type="OrthoDB" id="448427at2759"/>
<evidence type="ECO:0000256" key="2">
    <source>
        <dbReference type="ARBA" id="ARBA00006375"/>
    </source>
</evidence>
<dbReference type="PRINTS" id="PR00784">
    <property type="entry name" value="MTUNCOUPLING"/>
</dbReference>
<keyword evidence="3 10" id="KW-0813">Transport</keyword>
<comment type="similarity">
    <text evidence="2 10">Belongs to the mitochondrial carrier (TC 2.A.29) family.</text>
</comment>
<dbReference type="GO" id="GO:0055085">
    <property type="term" value="P:transmembrane transport"/>
    <property type="evidence" value="ECO:0007669"/>
    <property type="project" value="InterPro"/>
</dbReference>
<feature type="repeat" description="Solcar" evidence="9">
    <location>
        <begin position="201"/>
        <end position="284"/>
    </location>
</feature>
<dbReference type="SUPFAM" id="SSF103506">
    <property type="entry name" value="Mitochondrial carrier"/>
    <property type="match status" value="1"/>
</dbReference>
<proteinExistence type="inferred from homology"/>
<keyword evidence="12" id="KW-1185">Reference proteome</keyword>
<evidence type="ECO:0000256" key="8">
    <source>
        <dbReference type="ARBA" id="ARBA00023136"/>
    </source>
</evidence>
<dbReference type="InterPro" id="IPR023395">
    <property type="entry name" value="MCP_dom_sf"/>
</dbReference>
<comment type="caution">
    <text evidence="11">The sequence shown here is derived from an EMBL/GenBank/DDBJ whole genome shotgun (WGS) entry which is preliminary data.</text>
</comment>
<comment type="subcellular location">
    <subcellularLocation>
        <location evidence="1">Mitochondrion membrane</location>
        <topology evidence="1">Multi-pass membrane protein</topology>
    </subcellularLocation>
</comment>
<organism evidence="11 12">
    <name type="scientific">Candolleomyces aberdarensis</name>
    <dbReference type="NCBI Taxonomy" id="2316362"/>
    <lineage>
        <taxon>Eukaryota</taxon>
        <taxon>Fungi</taxon>
        <taxon>Dikarya</taxon>
        <taxon>Basidiomycota</taxon>
        <taxon>Agaricomycotina</taxon>
        <taxon>Agaricomycetes</taxon>
        <taxon>Agaricomycetidae</taxon>
        <taxon>Agaricales</taxon>
        <taxon>Agaricineae</taxon>
        <taxon>Psathyrellaceae</taxon>
        <taxon>Candolleomyces</taxon>
    </lineage>
</organism>
<gene>
    <name evidence="11" type="ORF">EST38_g8435</name>
</gene>